<proteinExistence type="predicted"/>
<keyword evidence="3" id="KW-1185">Reference proteome</keyword>
<name>A0A401SB57_CHIPU</name>
<evidence type="ECO:0000256" key="1">
    <source>
        <dbReference type="SAM" id="MobiDB-lite"/>
    </source>
</evidence>
<evidence type="ECO:0000313" key="3">
    <source>
        <dbReference type="Proteomes" id="UP000287033"/>
    </source>
</evidence>
<evidence type="ECO:0000313" key="2">
    <source>
        <dbReference type="EMBL" id="GCC27638.1"/>
    </source>
</evidence>
<organism evidence="2 3">
    <name type="scientific">Chiloscyllium punctatum</name>
    <name type="common">Brownbanded bambooshark</name>
    <name type="synonym">Hemiscyllium punctatum</name>
    <dbReference type="NCBI Taxonomy" id="137246"/>
    <lineage>
        <taxon>Eukaryota</taxon>
        <taxon>Metazoa</taxon>
        <taxon>Chordata</taxon>
        <taxon>Craniata</taxon>
        <taxon>Vertebrata</taxon>
        <taxon>Chondrichthyes</taxon>
        <taxon>Elasmobranchii</taxon>
        <taxon>Galeomorphii</taxon>
        <taxon>Galeoidea</taxon>
        <taxon>Orectolobiformes</taxon>
        <taxon>Hemiscylliidae</taxon>
        <taxon>Chiloscyllium</taxon>
    </lineage>
</organism>
<accession>A0A401SB57</accession>
<dbReference type="AlphaFoldDB" id="A0A401SB57"/>
<gene>
    <name evidence="2" type="ORF">chiPu_0006064</name>
</gene>
<feature type="region of interest" description="Disordered" evidence="1">
    <location>
        <begin position="116"/>
        <end position="142"/>
    </location>
</feature>
<dbReference type="Proteomes" id="UP000287033">
    <property type="component" value="Unassembled WGS sequence"/>
</dbReference>
<comment type="caution">
    <text evidence="2">The sequence shown here is derived from an EMBL/GenBank/DDBJ whole genome shotgun (WGS) entry which is preliminary data.</text>
</comment>
<sequence>MISGTLSEIYIYTYINGCIEFASSEQDTAADLNRVGKRSTLEPITAALPILLESRDSSTQEDLSRFISHTINLRKWFHVELPRQQCYSGLHSLLNVRNPGMKAEDRDAAVLWDGDMVKTGRGGHEGEPDKCSGEAGHPRQEL</sequence>
<protein>
    <submittedName>
        <fullName evidence="2">Uncharacterized protein</fullName>
    </submittedName>
</protein>
<reference evidence="2 3" key="1">
    <citation type="journal article" date="2018" name="Nat. Ecol. Evol.">
        <title>Shark genomes provide insights into elasmobranch evolution and the origin of vertebrates.</title>
        <authorList>
            <person name="Hara Y"/>
            <person name="Yamaguchi K"/>
            <person name="Onimaru K"/>
            <person name="Kadota M"/>
            <person name="Koyanagi M"/>
            <person name="Keeley SD"/>
            <person name="Tatsumi K"/>
            <person name="Tanaka K"/>
            <person name="Motone F"/>
            <person name="Kageyama Y"/>
            <person name="Nozu R"/>
            <person name="Adachi N"/>
            <person name="Nishimura O"/>
            <person name="Nakagawa R"/>
            <person name="Tanegashima C"/>
            <person name="Kiyatake I"/>
            <person name="Matsumoto R"/>
            <person name="Murakumo K"/>
            <person name="Nishida K"/>
            <person name="Terakita A"/>
            <person name="Kuratani S"/>
            <person name="Sato K"/>
            <person name="Hyodo S Kuraku.S."/>
        </authorList>
    </citation>
    <scope>NUCLEOTIDE SEQUENCE [LARGE SCALE GENOMIC DNA]</scope>
</reference>
<dbReference type="EMBL" id="BEZZ01000172">
    <property type="protein sequence ID" value="GCC27638.1"/>
    <property type="molecule type" value="Genomic_DNA"/>
</dbReference>